<evidence type="ECO:0000313" key="1">
    <source>
        <dbReference type="EMBL" id="HJA02193.1"/>
    </source>
</evidence>
<sequence length="550" mass="57358">MAQQTILIRVRGKRAETDFSELVSFNENSYRLQFDFDGEWADYSQRVAVVLWAGGCREQLFTGTSCDMPAVLSPDCDTALVGVYSADGAGGRIASSFVRLRCLAGAYCEGEESPPASLHEQILEFLNKYDLSAFEQKVTSGTYSAVDVNAYGFVTGGKQIVEVGEEGQTTPSASLADGGIFIKRTAGGDTLCYYADGVLTPVTSGGGGGEGTVTSVNGQTGDVTISKNDLGLAVVALTGSYNDLQDTPEEGAVTSVNGQTGDVTISKNDLGLAVVALTGSYNDLLDKPVSTGEDDESAVTSVNGQTGDVTISKFDLGLAQVALTGSYNDLADKPTFAGTAVTSVNGQTGDVTISKNDLGLAVVALTGSYNDLLDKPVLTGGDDESAVTSVNGQTGDVTISKFDLGLAQVALTGSYNDLADKPTFTGGGGAVTSVNGQTGDVTISKNDLGLGLLDNERQLPISSVVWYGGNFNTLDDTGCYYVEGSSDLPCYNAPTSNKNSASSCRWFLLTMSHADEGNNITQVAFSLMSDCAIRIRNYSGGSWCAWKTVI</sequence>
<gene>
    <name evidence="1" type="ORF">H9797_02290</name>
</gene>
<dbReference type="CDD" id="cd19958">
    <property type="entry name" value="pyocin_knob"/>
    <property type="match status" value="1"/>
</dbReference>
<reference evidence="1" key="1">
    <citation type="journal article" date="2021" name="PeerJ">
        <title>Extensive microbial diversity within the chicken gut microbiome revealed by metagenomics and culture.</title>
        <authorList>
            <person name="Gilroy R."/>
            <person name="Ravi A."/>
            <person name="Getino M."/>
            <person name="Pursley I."/>
            <person name="Horton D.L."/>
            <person name="Alikhan N.F."/>
            <person name="Baker D."/>
            <person name="Gharbi K."/>
            <person name="Hall N."/>
            <person name="Watson M."/>
            <person name="Adriaenssens E.M."/>
            <person name="Foster-Nyarko E."/>
            <person name="Jarju S."/>
            <person name="Secka A."/>
            <person name="Antonio M."/>
            <person name="Oren A."/>
            <person name="Chaudhuri R.R."/>
            <person name="La Ragione R."/>
            <person name="Hildebrand F."/>
            <person name="Pallen M.J."/>
        </authorList>
    </citation>
    <scope>NUCLEOTIDE SEQUENCE</scope>
    <source>
        <strain evidence="1">CHK156-179</strain>
    </source>
</reference>
<dbReference type="EMBL" id="DXAJ01000034">
    <property type="protein sequence ID" value="HJA02193.1"/>
    <property type="molecule type" value="Genomic_DNA"/>
</dbReference>
<evidence type="ECO:0000313" key="2">
    <source>
        <dbReference type="Proteomes" id="UP000824221"/>
    </source>
</evidence>
<dbReference type="AlphaFoldDB" id="A0A9D2KGI1"/>
<reference evidence="1" key="2">
    <citation type="submission" date="2021-04" db="EMBL/GenBank/DDBJ databases">
        <authorList>
            <person name="Gilroy R."/>
        </authorList>
    </citation>
    <scope>NUCLEOTIDE SEQUENCE</scope>
    <source>
        <strain evidence="1">CHK156-179</strain>
    </source>
</reference>
<protein>
    <submittedName>
        <fullName evidence="1">Pyocin knob domain-containing protein</fullName>
    </submittedName>
</protein>
<name>A0A9D2KGI1_9FIRM</name>
<accession>A0A9D2KGI1</accession>
<organism evidence="1 2">
    <name type="scientific">Candidatus Gallimonas gallistercoris</name>
    <dbReference type="NCBI Taxonomy" id="2838602"/>
    <lineage>
        <taxon>Bacteria</taxon>
        <taxon>Bacillati</taxon>
        <taxon>Bacillota</taxon>
        <taxon>Clostridia</taxon>
        <taxon>Candidatus Gallimonas</taxon>
    </lineage>
</organism>
<comment type="caution">
    <text evidence="1">The sequence shown here is derived from an EMBL/GenBank/DDBJ whole genome shotgun (WGS) entry which is preliminary data.</text>
</comment>
<proteinExistence type="predicted"/>
<dbReference type="Proteomes" id="UP000824221">
    <property type="component" value="Unassembled WGS sequence"/>
</dbReference>